<organism evidence="4 5">
    <name type="scientific">Capnocytophaga ochracea</name>
    <dbReference type="NCBI Taxonomy" id="1018"/>
    <lineage>
        <taxon>Bacteria</taxon>
        <taxon>Pseudomonadati</taxon>
        <taxon>Bacteroidota</taxon>
        <taxon>Flavobacteriia</taxon>
        <taxon>Flavobacteriales</taxon>
        <taxon>Flavobacteriaceae</taxon>
        <taxon>Capnocytophaga</taxon>
    </lineage>
</organism>
<dbReference type="RefSeq" id="WP_048746103.1">
    <property type="nucleotide sequence ID" value="NZ_JVFB01000029.1"/>
</dbReference>
<feature type="domain" description="2TM" evidence="3">
    <location>
        <begin position="15"/>
        <end position="95"/>
    </location>
</feature>
<gene>
    <name evidence="4" type="ORF">NCTC11546_00997</name>
</gene>
<dbReference type="Proteomes" id="UP000249891">
    <property type="component" value="Unassembled WGS sequence"/>
</dbReference>
<proteinExistence type="predicted"/>
<feature type="region of interest" description="Disordered" evidence="1">
    <location>
        <begin position="121"/>
        <end position="143"/>
    </location>
</feature>
<evidence type="ECO:0000259" key="3">
    <source>
        <dbReference type="Pfam" id="PF13239"/>
    </source>
</evidence>
<keyword evidence="2" id="KW-1133">Transmembrane helix</keyword>
<keyword evidence="2" id="KW-0472">Membrane</keyword>
<evidence type="ECO:0000313" key="4">
    <source>
        <dbReference type="EMBL" id="SQA77778.1"/>
    </source>
</evidence>
<evidence type="ECO:0000256" key="2">
    <source>
        <dbReference type="SAM" id="Phobius"/>
    </source>
</evidence>
<reference evidence="4 5" key="1">
    <citation type="submission" date="2018-06" db="EMBL/GenBank/DDBJ databases">
        <authorList>
            <consortium name="Pathogen Informatics"/>
            <person name="Doyle S."/>
        </authorList>
    </citation>
    <scope>NUCLEOTIDE SEQUENCE [LARGE SCALE GENOMIC DNA]</scope>
    <source>
        <strain evidence="4 5">NCTC11546</strain>
    </source>
</reference>
<dbReference type="InterPro" id="IPR025698">
    <property type="entry name" value="2TM_dom"/>
</dbReference>
<evidence type="ECO:0000256" key="1">
    <source>
        <dbReference type="SAM" id="MobiDB-lite"/>
    </source>
</evidence>
<dbReference type="AlphaFoldDB" id="A0A2X2R9N6"/>
<dbReference type="EMBL" id="UARG01000017">
    <property type="protein sequence ID" value="SQA77778.1"/>
    <property type="molecule type" value="Genomic_DNA"/>
</dbReference>
<protein>
    <recommendedName>
        <fullName evidence="3">2TM domain-containing protein</fullName>
    </recommendedName>
</protein>
<dbReference type="Pfam" id="PF13239">
    <property type="entry name" value="2TM"/>
    <property type="match status" value="1"/>
</dbReference>
<feature type="transmembrane region" description="Helical" evidence="2">
    <location>
        <begin position="56"/>
        <end position="82"/>
    </location>
</feature>
<feature type="compositionally biased region" description="Basic and acidic residues" evidence="1">
    <location>
        <begin position="121"/>
        <end position="134"/>
    </location>
</feature>
<accession>A0A2X2R9N6</accession>
<evidence type="ECO:0000313" key="5">
    <source>
        <dbReference type="Proteomes" id="UP000249891"/>
    </source>
</evidence>
<keyword evidence="2" id="KW-0812">Transmembrane</keyword>
<feature type="transmembrane region" description="Helical" evidence="2">
    <location>
        <begin position="26"/>
        <end position="44"/>
    </location>
</feature>
<name>A0A2X2R9N6_CAPOC</name>
<sequence>MADTQLTPEQYELFKNAENRLKQKRLLYLHFFAFVLGSIFFVVANKVLDYGATYNWYLWAILLWLFIWLWHAMNVFVLHRFLGKEWQEKQREQLIAAQQKKLIKMEAAVEKELATQKEQAKRELAAEQAEKDNEQTNTSSTNF</sequence>